<name>A0A0E9UEX6_ANGAN</name>
<proteinExistence type="predicted"/>
<reference evidence="1" key="2">
    <citation type="journal article" date="2015" name="Fish Shellfish Immunol.">
        <title>Early steps in the European eel (Anguilla anguilla)-Vibrio vulnificus interaction in the gills: Role of the RtxA13 toxin.</title>
        <authorList>
            <person name="Callol A."/>
            <person name="Pajuelo D."/>
            <person name="Ebbesson L."/>
            <person name="Teles M."/>
            <person name="MacKenzie S."/>
            <person name="Amaro C."/>
        </authorList>
    </citation>
    <scope>NUCLEOTIDE SEQUENCE</scope>
</reference>
<dbReference type="EMBL" id="GBXM01044817">
    <property type="protein sequence ID" value="JAH63760.1"/>
    <property type="molecule type" value="Transcribed_RNA"/>
</dbReference>
<evidence type="ECO:0000313" key="1">
    <source>
        <dbReference type="EMBL" id="JAH63760.1"/>
    </source>
</evidence>
<protein>
    <submittedName>
        <fullName evidence="1">Uncharacterized protein</fullName>
    </submittedName>
</protein>
<organism evidence="1">
    <name type="scientific">Anguilla anguilla</name>
    <name type="common">European freshwater eel</name>
    <name type="synonym">Muraena anguilla</name>
    <dbReference type="NCBI Taxonomy" id="7936"/>
    <lineage>
        <taxon>Eukaryota</taxon>
        <taxon>Metazoa</taxon>
        <taxon>Chordata</taxon>
        <taxon>Craniata</taxon>
        <taxon>Vertebrata</taxon>
        <taxon>Euteleostomi</taxon>
        <taxon>Actinopterygii</taxon>
        <taxon>Neopterygii</taxon>
        <taxon>Teleostei</taxon>
        <taxon>Anguilliformes</taxon>
        <taxon>Anguillidae</taxon>
        <taxon>Anguilla</taxon>
    </lineage>
</organism>
<accession>A0A0E9UEX6</accession>
<dbReference type="AlphaFoldDB" id="A0A0E9UEX6"/>
<reference evidence="1" key="1">
    <citation type="submission" date="2014-11" db="EMBL/GenBank/DDBJ databases">
        <authorList>
            <person name="Amaro Gonzalez C."/>
        </authorList>
    </citation>
    <scope>NUCLEOTIDE SEQUENCE</scope>
</reference>
<sequence length="29" mass="3138">MTFTGGFNVQATGLASFDFSNIGIQLPFR</sequence>